<accession>A0ABX0UJS6</accession>
<proteinExistence type="predicted"/>
<comment type="caution">
    <text evidence="2">The sequence shown here is derived from an EMBL/GenBank/DDBJ whole genome shotgun (WGS) entry which is preliminary data.</text>
</comment>
<keyword evidence="1" id="KW-1133">Transmembrane helix</keyword>
<feature type="transmembrane region" description="Helical" evidence="1">
    <location>
        <begin position="257"/>
        <end position="275"/>
    </location>
</feature>
<feature type="transmembrane region" description="Helical" evidence="1">
    <location>
        <begin position="190"/>
        <end position="208"/>
    </location>
</feature>
<evidence type="ECO:0000256" key="1">
    <source>
        <dbReference type="SAM" id="Phobius"/>
    </source>
</evidence>
<evidence type="ECO:0008006" key="4">
    <source>
        <dbReference type="Google" id="ProtNLM"/>
    </source>
</evidence>
<dbReference type="EMBL" id="JAASQJ010000002">
    <property type="protein sequence ID" value="NIJ53186.1"/>
    <property type="molecule type" value="Genomic_DNA"/>
</dbReference>
<dbReference type="RefSeq" id="WP_167270087.1">
    <property type="nucleotide sequence ID" value="NZ_JAASQJ010000002.1"/>
</dbReference>
<protein>
    <recommendedName>
        <fullName evidence="4">Membrane protein involved in the export of O-antigen and teichoic acid</fullName>
    </recommendedName>
</protein>
<keyword evidence="3" id="KW-1185">Reference proteome</keyword>
<feature type="transmembrane region" description="Helical" evidence="1">
    <location>
        <begin position="287"/>
        <end position="305"/>
    </location>
</feature>
<dbReference type="Proteomes" id="UP001179181">
    <property type="component" value="Unassembled WGS sequence"/>
</dbReference>
<feature type="transmembrane region" description="Helical" evidence="1">
    <location>
        <begin position="92"/>
        <end position="114"/>
    </location>
</feature>
<gene>
    <name evidence="2" type="ORF">FHS68_002356</name>
</gene>
<name>A0ABX0UJS6_9BACT</name>
<feature type="transmembrane region" description="Helical" evidence="1">
    <location>
        <begin position="126"/>
        <end position="144"/>
    </location>
</feature>
<keyword evidence="1" id="KW-0812">Transmembrane</keyword>
<keyword evidence="1" id="KW-0472">Membrane</keyword>
<evidence type="ECO:0000313" key="2">
    <source>
        <dbReference type="EMBL" id="NIJ53186.1"/>
    </source>
</evidence>
<sequence length="356" mass="41192">MKTLMLSTVSAFFRQRAGMFFVFLGILFGFLSGAEHHAFAVFFLTGSYGMAYLFGIWLAYTILCAQFLIQTWKLPTYTFVYNARIWPAEIRLIRFALLALGFLQPILFYGIYLISISVQDKILSRLWPVIPFYLFFIFSIAFIAEWRVRNPVLYVAKTNNSFFKSPFPRPVSWLYWAIEWMFREKGITMLAGKLGAVLVSVGTMLYYSTDNYDIRLPAVGLSLAYMLNLGISYEFFKWESQVWLWGRSMPVSNARRFLRILAFHAIIILPETLAAMRNGPLNFVEIIQLYLLGLALITLSHLFFYRKNGIQEDSMGAYLFGFIGLTLLILYKIPLLMIAGAAIVFSFFVFPKWYKV</sequence>
<feature type="transmembrane region" description="Helical" evidence="1">
    <location>
        <begin position="50"/>
        <end position="72"/>
    </location>
</feature>
<feature type="transmembrane region" description="Helical" evidence="1">
    <location>
        <begin position="317"/>
        <end position="350"/>
    </location>
</feature>
<organism evidence="2 3">
    <name type="scientific">Dyadobacter arcticus</name>
    <dbReference type="NCBI Taxonomy" id="1078754"/>
    <lineage>
        <taxon>Bacteria</taxon>
        <taxon>Pseudomonadati</taxon>
        <taxon>Bacteroidota</taxon>
        <taxon>Cytophagia</taxon>
        <taxon>Cytophagales</taxon>
        <taxon>Spirosomataceae</taxon>
        <taxon>Dyadobacter</taxon>
    </lineage>
</organism>
<reference evidence="2 3" key="1">
    <citation type="submission" date="2020-03" db="EMBL/GenBank/DDBJ databases">
        <title>Genomic Encyclopedia of Type Strains, Phase IV (KMG-IV): sequencing the most valuable type-strain genomes for metagenomic binning, comparative biology and taxonomic classification.</title>
        <authorList>
            <person name="Goeker M."/>
        </authorList>
    </citation>
    <scope>NUCLEOTIDE SEQUENCE [LARGE SCALE GENOMIC DNA]</scope>
    <source>
        <strain evidence="2 3">DSM 102865</strain>
    </source>
</reference>
<feature type="transmembrane region" description="Helical" evidence="1">
    <location>
        <begin position="214"/>
        <end position="236"/>
    </location>
</feature>
<evidence type="ECO:0000313" key="3">
    <source>
        <dbReference type="Proteomes" id="UP001179181"/>
    </source>
</evidence>